<dbReference type="Proteomes" id="UP000682111">
    <property type="component" value="Unassembled WGS sequence"/>
</dbReference>
<protein>
    <submittedName>
        <fullName evidence="3">Acyl-CoA thioester hydrolase</fullName>
    </submittedName>
</protein>
<dbReference type="EMBL" id="BORC01000004">
    <property type="protein sequence ID" value="GIN62558.1"/>
    <property type="molecule type" value="Genomic_DNA"/>
</dbReference>
<dbReference type="Pfam" id="PF13279">
    <property type="entry name" value="4HBT_2"/>
    <property type="match status" value="1"/>
</dbReference>
<dbReference type="AlphaFoldDB" id="A0A919WIS2"/>
<proteinExistence type="inferred from homology"/>
<dbReference type="InterPro" id="IPR029069">
    <property type="entry name" value="HotDog_dom_sf"/>
</dbReference>
<dbReference type="CDD" id="cd00586">
    <property type="entry name" value="4HBT"/>
    <property type="match status" value="1"/>
</dbReference>
<evidence type="ECO:0000313" key="4">
    <source>
        <dbReference type="Proteomes" id="UP000682111"/>
    </source>
</evidence>
<gene>
    <name evidence="3" type="ORF">J27TS8_25510</name>
</gene>
<accession>A0A919WIS2</accession>
<reference evidence="3" key="1">
    <citation type="submission" date="2021-03" db="EMBL/GenBank/DDBJ databases">
        <title>Antimicrobial resistance genes in bacteria isolated from Japanese honey, and their potential for conferring macrolide and lincosamide resistance in the American foulbrood pathogen Paenibacillus larvae.</title>
        <authorList>
            <person name="Okamoto M."/>
            <person name="Kumagai M."/>
            <person name="Kanamori H."/>
            <person name="Takamatsu D."/>
        </authorList>
    </citation>
    <scope>NUCLEOTIDE SEQUENCE</scope>
    <source>
        <strain evidence="3">J27TS8</strain>
    </source>
</reference>
<name>A0A919WIS2_9BACI</name>
<comment type="caution">
    <text evidence="3">The sequence shown here is derived from an EMBL/GenBank/DDBJ whole genome shotgun (WGS) entry which is preliminary data.</text>
</comment>
<comment type="similarity">
    <text evidence="1">Belongs to the 4-hydroxybenzoyl-CoA thioesterase family.</text>
</comment>
<evidence type="ECO:0000256" key="2">
    <source>
        <dbReference type="ARBA" id="ARBA00022801"/>
    </source>
</evidence>
<dbReference type="PANTHER" id="PTHR31793">
    <property type="entry name" value="4-HYDROXYBENZOYL-COA THIOESTERASE FAMILY MEMBER"/>
    <property type="match status" value="1"/>
</dbReference>
<dbReference type="PANTHER" id="PTHR31793:SF27">
    <property type="entry name" value="NOVEL THIOESTERASE SUPERFAMILY DOMAIN AND SAPOSIN A-TYPE DOMAIN CONTAINING PROTEIN (0610012H03RIK)"/>
    <property type="match status" value="1"/>
</dbReference>
<keyword evidence="2 3" id="KW-0378">Hydrolase</keyword>
<dbReference type="GO" id="GO:0047617">
    <property type="term" value="F:fatty acyl-CoA hydrolase activity"/>
    <property type="evidence" value="ECO:0007669"/>
    <property type="project" value="TreeGrafter"/>
</dbReference>
<sequence length="151" mass="17391">MRSLGNQHEIEVFVRFCETDAVGHVNNTSYFLYFEEARTKFFQEIFKERNQKSNMILASIKCDYLHQAYASEALIVRTKVIDVGTKSFKLSHELVNKLTRVPIAYAECVSVCFDYETQQSVPIPEELKRRLHANQMSFANQTDPISNPCSG</sequence>
<organism evidence="3 4">
    <name type="scientific">Robertmurraya siralis</name>
    <dbReference type="NCBI Taxonomy" id="77777"/>
    <lineage>
        <taxon>Bacteria</taxon>
        <taxon>Bacillati</taxon>
        <taxon>Bacillota</taxon>
        <taxon>Bacilli</taxon>
        <taxon>Bacillales</taxon>
        <taxon>Bacillaceae</taxon>
        <taxon>Robertmurraya</taxon>
    </lineage>
</organism>
<dbReference type="SUPFAM" id="SSF54637">
    <property type="entry name" value="Thioesterase/thiol ester dehydrase-isomerase"/>
    <property type="match status" value="1"/>
</dbReference>
<dbReference type="RefSeq" id="WP_244988932.1">
    <property type="nucleotide sequence ID" value="NZ_BORC01000004.1"/>
</dbReference>
<evidence type="ECO:0000256" key="1">
    <source>
        <dbReference type="ARBA" id="ARBA00005953"/>
    </source>
</evidence>
<keyword evidence="4" id="KW-1185">Reference proteome</keyword>
<dbReference type="InterPro" id="IPR050563">
    <property type="entry name" value="4-hydroxybenzoyl-CoA_TE"/>
</dbReference>
<dbReference type="Gene3D" id="3.10.129.10">
    <property type="entry name" value="Hotdog Thioesterase"/>
    <property type="match status" value="1"/>
</dbReference>
<evidence type="ECO:0000313" key="3">
    <source>
        <dbReference type="EMBL" id="GIN62558.1"/>
    </source>
</evidence>